<keyword evidence="1" id="KW-0812">Transmembrane</keyword>
<feature type="transmembrane region" description="Helical" evidence="1">
    <location>
        <begin position="56"/>
        <end position="85"/>
    </location>
</feature>
<dbReference type="EMBL" id="FXAM01000001">
    <property type="protein sequence ID" value="SMF94582.1"/>
    <property type="molecule type" value="Genomic_DNA"/>
</dbReference>
<feature type="transmembrane region" description="Helical" evidence="1">
    <location>
        <begin position="106"/>
        <end position="130"/>
    </location>
</feature>
<feature type="transmembrane region" description="Helical" evidence="1">
    <location>
        <begin position="136"/>
        <end position="154"/>
    </location>
</feature>
<dbReference type="AlphaFoldDB" id="A0A1Y6D211"/>
<dbReference type="InterPro" id="IPR051311">
    <property type="entry name" value="DedA_domain"/>
</dbReference>
<dbReference type="Pfam" id="PF09335">
    <property type="entry name" value="VTT_dom"/>
    <property type="match status" value="1"/>
</dbReference>
<dbReference type="Proteomes" id="UP000192923">
    <property type="component" value="Unassembled WGS sequence"/>
</dbReference>
<protein>
    <submittedName>
        <fullName evidence="3">Membrane protein YqaA, SNARE-associated domain</fullName>
    </submittedName>
</protein>
<gene>
    <name evidence="3" type="ORF">SAMN02949497_1901</name>
</gene>
<dbReference type="PANTHER" id="PTHR42709:SF4">
    <property type="entry name" value="INNER MEMBRANE PROTEIN YQAA"/>
    <property type="match status" value="1"/>
</dbReference>
<dbReference type="STRING" id="1760988.SAMN02949497_1901"/>
<name>A0A1Y6D211_9GAMM</name>
<keyword evidence="1" id="KW-0472">Membrane</keyword>
<keyword evidence="4" id="KW-1185">Reference proteome</keyword>
<evidence type="ECO:0000313" key="3">
    <source>
        <dbReference type="EMBL" id="SMF94582.1"/>
    </source>
</evidence>
<dbReference type="GO" id="GO:0005886">
    <property type="term" value="C:plasma membrane"/>
    <property type="evidence" value="ECO:0007669"/>
    <property type="project" value="UniProtKB-ARBA"/>
</dbReference>
<dbReference type="InterPro" id="IPR032816">
    <property type="entry name" value="VTT_dom"/>
</dbReference>
<sequence>MGAYPEWRMIRVEALQGSFALWSLFASAFVSATLAPGGSEAVLAYLVHQARHEPLILLGTATLGNTLGAVTTWLLGWLAAGRYPAQHPAADPRRQKAVAAVRRHGVYLLLLSWLPVVGDGFCFAAGWLRLPFWRSLLAMALGKALRYAAIVYAFL</sequence>
<accession>A0A1Y6D211</accession>
<dbReference type="PANTHER" id="PTHR42709">
    <property type="entry name" value="ALKALINE PHOSPHATASE LIKE PROTEIN"/>
    <property type="match status" value="1"/>
</dbReference>
<evidence type="ECO:0000259" key="2">
    <source>
        <dbReference type="Pfam" id="PF09335"/>
    </source>
</evidence>
<evidence type="ECO:0000313" key="4">
    <source>
        <dbReference type="Proteomes" id="UP000192923"/>
    </source>
</evidence>
<reference evidence="3 4" key="1">
    <citation type="submission" date="2016-12" db="EMBL/GenBank/DDBJ databases">
        <authorList>
            <person name="Song W.-J."/>
            <person name="Kurnit D.M."/>
        </authorList>
    </citation>
    <scope>NUCLEOTIDE SEQUENCE [LARGE SCALE GENOMIC DNA]</scope>
    <source>
        <strain evidence="3 4">175</strain>
    </source>
</reference>
<organism evidence="3 4">
    <name type="scientific">Methylomagnum ishizawai</name>
    <dbReference type="NCBI Taxonomy" id="1760988"/>
    <lineage>
        <taxon>Bacteria</taxon>
        <taxon>Pseudomonadati</taxon>
        <taxon>Pseudomonadota</taxon>
        <taxon>Gammaproteobacteria</taxon>
        <taxon>Methylococcales</taxon>
        <taxon>Methylococcaceae</taxon>
        <taxon>Methylomagnum</taxon>
    </lineage>
</organism>
<proteinExistence type="predicted"/>
<keyword evidence="1" id="KW-1133">Transmembrane helix</keyword>
<feature type="domain" description="VTT" evidence="2">
    <location>
        <begin position="53"/>
        <end position="153"/>
    </location>
</feature>
<evidence type="ECO:0000256" key="1">
    <source>
        <dbReference type="SAM" id="Phobius"/>
    </source>
</evidence>